<feature type="region of interest" description="Disordered" evidence="1">
    <location>
        <begin position="183"/>
        <end position="221"/>
    </location>
</feature>
<feature type="compositionally biased region" description="Polar residues" evidence="1">
    <location>
        <begin position="211"/>
        <end position="221"/>
    </location>
</feature>
<sequence>MDRPAYCASPIRFVKSAQGAYSREMPITRKSLEIRRLPPAEPLLSAAVRLRGPNGHACILAPMLTRIPDRAQAGRGAPAVAHERATPRVPPAAFSGAQFLAQRLTSPQSAEFPDRGRRPRLGDRKPSGPSARQPAVDEERGLLAPSSPEWTPRTSWSGSAARLVSGIGGIIGGVGASSTLLRDTRTTSRVERAASSRTPPRDGDTLPGHQLCSTRTCRTPA</sequence>
<gene>
    <name evidence="2" type="ORF">CI1B_25690</name>
</gene>
<feature type="compositionally biased region" description="Basic and acidic residues" evidence="1">
    <location>
        <begin position="183"/>
        <end position="204"/>
    </location>
</feature>
<protein>
    <submittedName>
        <fullName evidence="2">Uncharacterized protein</fullName>
    </submittedName>
</protein>
<dbReference type="EMBL" id="CAADFC020000009">
    <property type="protein sequence ID" value="VIO69225.1"/>
    <property type="molecule type" value="Genomic_DNA"/>
</dbReference>
<comment type="caution">
    <text evidence="2">The sequence shown here is derived from an EMBL/GenBank/DDBJ whole genome shotgun (WGS) entry which is preliminary data.</text>
</comment>
<feature type="region of interest" description="Disordered" evidence="1">
    <location>
        <begin position="104"/>
        <end position="156"/>
    </location>
</feature>
<keyword evidence="3" id="KW-1185">Reference proteome</keyword>
<organism evidence="2 3">
    <name type="scientific">Bradyrhizobium ivorense</name>
    <dbReference type="NCBI Taxonomy" id="2511166"/>
    <lineage>
        <taxon>Bacteria</taxon>
        <taxon>Pseudomonadati</taxon>
        <taxon>Pseudomonadota</taxon>
        <taxon>Alphaproteobacteria</taxon>
        <taxon>Hyphomicrobiales</taxon>
        <taxon>Nitrobacteraceae</taxon>
        <taxon>Bradyrhizobium</taxon>
    </lineage>
</organism>
<dbReference type="AlphaFoldDB" id="A0A508T1I8"/>
<name>A0A508T1I8_9BRAD</name>
<accession>A0A508T1I8</accession>
<evidence type="ECO:0000313" key="3">
    <source>
        <dbReference type="Proteomes" id="UP000328092"/>
    </source>
</evidence>
<feature type="compositionally biased region" description="Basic and acidic residues" evidence="1">
    <location>
        <begin position="112"/>
        <end position="126"/>
    </location>
</feature>
<proteinExistence type="predicted"/>
<evidence type="ECO:0000256" key="1">
    <source>
        <dbReference type="SAM" id="MobiDB-lite"/>
    </source>
</evidence>
<evidence type="ECO:0000313" key="2">
    <source>
        <dbReference type="EMBL" id="VIO69225.1"/>
    </source>
</evidence>
<dbReference type="Proteomes" id="UP000328092">
    <property type="component" value="Unassembled WGS sequence"/>
</dbReference>
<reference evidence="2" key="1">
    <citation type="submission" date="2019-02" db="EMBL/GenBank/DDBJ databases">
        <authorList>
            <person name="Pothier F.J."/>
        </authorList>
    </citation>
    <scope>NUCLEOTIDE SEQUENCE</scope>
    <source>
        <strain evidence="2">CI-1B</strain>
    </source>
</reference>